<feature type="transmembrane region" description="Helical" evidence="1">
    <location>
        <begin position="144"/>
        <end position="175"/>
    </location>
</feature>
<dbReference type="AlphaFoldDB" id="A0A1Y1XDE1"/>
<feature type="transmembrane region" description="Helical" evidence="1">
    <location>
        <begin position="101"/>
        <end position="124"/>
    </location>
</feature>
<keyword evidence="1" id="KW-0472">Membrane</keyword>
<feature type="transmembrane region" description="Helical" evidence="1">
    <location>
        <begin position="39"/>
        <end position="61"/>
    </location>
</feature>
<protein>
    <submittedName>
        <fullName evidence="2">Uncharacterized protein</fullName>
    </submittedName>
</protein>
<evidence type="ECO:0000256" key="1">
    <source>
        <dbReference type="SAM" id="Phobius"/>
    </source>
</evidence>
<evidence type="ECO:0000313" key="2">
    <source>
        <dbReference type="EMBL" id="ORX83737.1"/>
    </source>
</evidence>
<feature type="transmembrane region" description="Helical" evidence="1">
    <location>
        <begin position="6"/>
        <end position="27"/>
    </location>
</feature>
<dbReference type="EMBL" id="MCFG01000066">
    <property type="protein sequence ID" value="ORX83737.1"/>
    <property type="molecule type" value="Genomic_DNA"/>
</dbReference>
<evidence type="ECO:0000313" key="3">
    <source>
        <dbReference type="Proteomes" id="UP000193944"/>
    </source>
</evidence>
<reference evidence="2 3" key="1">
    <citation type="submission" date="2016-08" db="EMBL/GenBank/DDBJ databases">
        <title>A Parts List for Fungal Cellulosomes Revealed by Comparative Genomics.</title>
        <authorList>
            <consortium name="DOE Joint Genome Institute"/>
            <person name="Haitjema C.H."/>
            <person name="Gilmore S.P."/>
            <person name="Henske J.K."/>
            <person name="Solomon K.V."/>
            <person name="De Groot R."/>
            <person name="Kuo A."/>
            <person name="Mondo S.J."/>
            <person name="Salamov A.A."/>
            <person name="Labutti K."/>
            <person name="Zhao Z."/>
            <person name="Chiniquy J."/>
            <person name="Barry K."/>
            <person name="Brewer H.M."/>
            <person name="Purvine S.O."/>
            <person name="Wright A.T."/>
            <person name="Boxma B."/>
            <person name="Van Alen T."/>
            <person name="Hackstein J.H."/>
            <person name="Baker S.E."/>
            <person name="Grigoriev I.V."/>
            <person name="O'Malley M.A."/>
        </authorList>
    </citation>
    <scope>NUCLEOTIDE SEQUENCE [LARGE SCALE GENOMIC DNA]</scope>
    <source>
        <strain evidence="2 3">S4</strain>
    </source>
</reference>
<reference evidence="2 3" key="2">
    <citation type="submission" date="2016-08" db="EMBL/GenBank/DDBJ databases">
        <title>Pervasive Adenine N6-methylation of Active Genes in Fungi.</title>
        <authorList>
            <consortium name="DOE Joint Genome Institute"/>
            <person name="Mondo S.J."/>
            <person name="Dannebaum R.O."/>
            <person name="Kuo R.C."/>
            <person name="Labutti K."/>
            <person name="Haridas S."/>
            <person name="Kuo A."/>
            <person name="Salamov A."/>
            <person name="Ahrendt S.R."/>
            <person name="Lipzen A."/>
            <person name="Sullivan W."/>
            <person name="Andreopoulos W.B."/>
            <person name="Clum A."/>
            <person name="Lindquist E."/>
            <person name="Daum C."/>
            <person name="Ramamoorthy G.K."/>
            <person name="Gryganskyi A."/>
            <person name="Culley D."/>
            <person name="Magnuson J.K."/>
            <person name="James T.Y."/>
            <person name="O'Malley M.A."/>
            <person name="Stajich J.E."/>
            <person name="Spatafora J.W."/>
            <person name="Visel A."/>
            <person name="Grigoriev I.V."/>
        </authorList>
    </citation>
    <scope>NUCLEOTIDE SEQUENCE [LARGE SCALE GENOMIC DNA]</scope>
    <source>
        <strain evidence="2 3">S4</strain>
    </source>
</reference>
<accession>A0A1Y1XDE1</accession>
<proteinExistence type="predicted"/>
<gene>
    <name evidence="2" type="ORF">BCR32DRAFT_143560</name>
</gene>
<sequence length="180" mass="20608">MLFKIGFLVLSLVQFIGWEIIFFNGIYEDEKNHVSSGVLNNLIVFFIYVSCHGLSWFMLLFGDTFSTELNECKCIKYLFKTSKYCLQDLGYYSRSVLSNCAIFIVNAMCLSTINLTFGGVNLYLSIKREHDRQIKPEIPEMPGFIVSAITFSSIFCVISLISFVTLLTLVMDIIYQSILF</sequence>
<comment type="caution">
    <text evidence="2">The sequence shown here is derived from an EMBL/GenBank/DDBJ whole genome shotgun (WGS) entry which is preliminary data.</text>
</comment>
<keyword evidence="1" id="KW-1133">Transmembrane helix</keyword>
<dbReference type="OrthoDB" id="10372860at2759"/>
<name>A0A1Y1XDE1_9FUNG</name>
<organism evidence="2 3">
    <name type="scientific">Anaeromyces robustus</name>
    <dbReference type="NCBI Taxonomy" id="1754192"/>
    <lineage>
        <taxon>Eukaryota</taxon>
        <taxon>Fungi</taxon>
        <taxon>Fungi incertae sedis</taxon>
        <taxon>Chytridiomycota</taxon>
        <taxon>Chytridiomycota incertae sedis</taxon>
        <taxon>Neocallimastigomycetes</taxon>
        <taxon>Neocallimastigales</taxon>
        <taxon>Neocallimastigaceae</taxon>
        <taxon>Anaeromyces</taxon>
    </lineage>
</organism>
<keyword evidence="3" id="KW-1185">Reference proteome</keyword>
<dbReference type="Proteomes" id="UP000193944">
    <property type="component" value="Unassembled WGS sequence"/>
</dbReference>
<keyword evidence="1" id="KW-0812">Transmembrane</keyword>